<gene>
    <name evidence="2" type="ORF">B0T18DRAFT_401631</name>
</gene>
<evidence type="ECO:0000313" key="2">
    <source>
        <dbReference type="EMBL" id="KAK0751045.1"/>
    </source>
</evidence>
<feature type="region of interest" description="Disordered" evidence="1">
    <location>
        <begin position="1"/>
        <end position="92"/>
    </location>
</feature>
<evidence type="ECO:0000313" key="3">
    <source>
        <dbReference type="Proteomes" id="UP001172155"/>
    </source>
</evidence>
<feature type="compositionally biased region" description="Low complexity" evidence="1">
    <location>
        <begin position="31"/>
        <end position="42"/>
    </location>
</feature>
<dbReference type="Proteomes" id="UP001172155">
    <property type="component" value="Unassembled WGS sequence"/>
</dbReference>
<protein>
    <submittedName>
        <fullName evidence="2">Uncharacterized protein</fullName>
    </submittedName>
</protein>
<dbReference type="PANTHER" id="PTHR37848">
    <property type="entry name" value="EXPRESSED PROTEIN"/>
    <property type="match status" value="1"/>
</dbReference>
<dbReference type="AlphaFoldDB" id="A0AA40F4C6"/>
<accession>A0AA40F4C6</accession>
<proteinExistence type="predicted"/>
<name>A0AA40F4C6_9PEZI</name>
<reference evidence="2" key="1">
    <citation type="submission" date="2023-06" db="EMBL/GenBank/DDBJ databases">
        <title>Genome-scale phylogeny and comparative genomics of the fungal order Sordariales.</title>
        <authorList>
            <consortium name="Lawrence Berkeley National Laboratory"/>
            <person name="Hensen N."/>
            <person name="Bonometti L."/>
            <person name="Westerberg I."/>
            <person name="Brannstrom I.O."/>
            <person name="Guillou S."/>
            <person name="Cros-Aarteil S."/>
            <person name="Calhoun S."/>
            <person name="Haridas S."/>
            <person name="Kuo A."/>
            <person name="Mondo S."/>
            <person name="Pangilinan J."/>
            <person name="Riley R."/>
            <person name="LaButti K."/>
            <person name="Andreopoulos B."/>
            <person name="Lipzen A."/>
            <person name="Chen C."/>
            <person name="Yanf M."/>
            <person name="Daum C."/>
            <person name="Ng V."/>
            <person name="Clum A."/>
            <person name="Steindorff A."/>
            <person name="Ohm R."/>
            <person name="Martin F."/>
            <person name="Silar P."/>
            <person name="Natvig D."/>
            <person name="Lalanne C."/>
            <person name="Gautier V."/>
            <person name="Ament-velasquez S.L."/>
            <person name="Kruys A."/>
            <person name="Hutchinson M.I."/>
            <person name="Powell A.J."/>
            <person name="Barry K."/>
            <person name="Miller A.N."/>
            <person name="Grigoriev I.V."/>
            <person name="Debuchy R."/>
            <person name="Gladieux P."/>
            <person name="Thoren M.H."/>
            <person name="Johannesson H."/>
        </authorList>
    </citation>
    <scope>NUCLEOTIDE SEQUENCE</scope>
    <source>
        <strain evidence="2">SMH3187-1</strain>
    </source>
</reference>
<sequence length="351" mass="38693">MDELTQAALAEKARLQQQFDPRHHEANYLQPASPASPSSSRSNTVPVAGEHPDDASSSFMDRGATPPPYSGPTGPAPKRDPDPPSRGPPRYPGLPALDYRLYSPALFELSADSVAIRSSAPHWSSSTAALVDLIRAQSTVPPKPQIHISGKRARLDFDVKLNLMSLLVPEDPRRRMDYIRCASTEPSAGEGGLEAWAARFVADGSSVKSFVLERAVANLDTGWLEGQIRSMVAATGYKGNVTVSFPVTHAKVVVQSPDRVNKFFTSMTTLFAGKARYEVVKAVWPFATARAGEPERQFAVQSEERWWREWKDPIKYAISTKRQGWVTNEDKLEGIMEGRAKQVGIIDWGEY</sequence>
<dbReference type="PANTHER" id="PTHR37848:SF1">
    <property type="entry name" value="SUN DOMAIN-CONTAINING PROTEIN"/>
    <property type="match status" value="1"/>
</dbReference>
<evidence type="ECO:0000256" key="1">
    <source>
        <dbReference type="SAM" id="MobiDB-lite"/>
    </source>
</evidence>
<dbReference type="EMBL" id="JAUKUD010000002">
    <property type="protein sequence ID" value="KAK0751045.1"/>
    <property type="molecule type" value="Genomic_DNA"/>
</dbReference>
<comment type="caution">
    <text evidence="2">The sequence shown here is derived from an EMBL/GenBank/DDBJ whole genome shotgun (WGS) entry which is preliminary data.</text>
</comment>
<keyword evidence="3" id="KW-1185">Reference proteome</keyword>
<organism evidence="2 3">
    <name type="scientific">Schizothecium vesticola</name>
    <dbReference type="NCBI Taxonomy" id="314040"/>
    <lineage>
        <taxon>Eukaryota</taxon>
        <taxon>Fungi</taxon>
        <taxon>Dikarya</taxon>
        <taxon>Ascomycota</taxon>
        <taxon>Pezizomycotina</taxon>
        <taxon>Sordariomycetes</taxon>
        <taxon>Sordariomycetidae</taxon>
        <taxon>Sordariales</taxon>
        <taxon>Schizotheciaceae</taxon>
        <taxon>Schizothecium</taxon>
    </lineage>
</organism>